<keyword evidence="1 2" id="KW-0697">Rotamase</keyword>
<keyword evidence="1 2" id="KW-0413">Isomerase</keyword>
<comment type="catalytic activity">
    <reaction evidence="2">
        <text>[protein]-peptidylproline (omega=180) = [protein]-peptidylproline (omega=0)</text>
        <dbReference type="Rhea" id="RHEA:16237"/>
        <dbReference type="Rhea" id="RHEA-COMP:10747"/>
        <dbReference type="Rhea" id="RHEA-COMP:10748"/>
        <dbReference type="ChEBI" id="CHEBI:83833"/>
        <dbReference type="ChEBI" id="CHEBI:83834"/>
        <dbReference type="EC" id="5.2.1.8"/>
    </reaction>
</comment>
<dbReference type="Gene3D" id="3.10.50.40">
    <property type="match status" value="1"/>
</dbReference>
<evidence type="ECO:0000259" key="3">
    <source>
        <dbReference type="PROSITE" id="PS50198"/>
    </source>
</evidence>
<evidence type="ECO:0000313" key="4">
    <source>
        <dbReference type="EMBL" id="OEU19944.1"/>
    </source>
</evidence>
<name>A0A1E7FP90_9STRA</name>
<dbReference type="EC" id="5.2.1.8" evidence="2"/>
<dbReference type="PROSITE" id="PS01096">
    <property type="entry name" value="PPIC_PPIASE_1"/>
    <property type="match status" value="1"/>
</dbReference>
<dbReference type="Pfam" id="PF00639">
    <property type="entry name" value="Rotamase"/>
    <property type="match status" value="1"/>
</dbReference>
<dbReference type="SUPFAM" id="SSF54534">
    <property type="entry name" value="FKBP-like"/>
    <property type="match status" value="1"/>
</dbReference>
<dbReference type="AlphaFoldDB" id="A0A1E7FP90"/>
<sequence length="159" mass="17793">AFTLLVLLFSIATPTPTDAFIGGAFQKVQKDYASLTRRVTARHILVSDEKIAQVLKQKIRNECVEKELFVIDTFEEAAKKYSRDDTTNFRGGLLGELVPQGYCRSSQLDKYCFSVSLGDVVGPVETDYGYHLILVSERTNCPKLDGDNTFMIQTRGDDV</sequence>
<accession>A0A1E7FP90</accession>
<dbReference type="PANTHER" id="PTHR47245">
    <property type="entry name" value="PEPTIDYLPROLYL ISOMERASE"/>
    <property type="match status" value="1"/>
</dbReference>
<feature type="domain" description="PpiC" evidence="3">
    <location>
        <begin position="36"/>
        <end position="137"/>
    </location>
</feature>
<keyword evidence="5" id="KW-1185">Reference proteome</keyword>
<proteinExistence type="predicted"/>
<dbReference type="InParanoid" id="A0A1E7FP90"/>
<dbReference type="OrthoDB" id="1911748at2759"/>
<dbReference type="Proteomes" id="UP000095751">
    <property type="component" value="Unassembled WGS sequence"/>
</dbReference>
<dbReference type="PANTHER" id="PTHR47245:SF2">
    <property type="entry name" value="PEPTIDYL-PROLYL CIS-TRANS ISOMERASE HP_0175-RELATED"/>
    <property type="match status" value="1"/>
</dbReference>
<reference evidence="4 5" key="1">
    <citation type="submission" date="2016-09" db="EMBL/GenBank/DDBJ databases">
        <title>Extensive genetic diversity and differential bi-allelic expression allows diatom success in the polar Southern Ocean.</title>
        <authorList>
            <consortium name="DOE Joint Genome Institute"/>
            <person name="Mock T."/>
            <person name="Otillar R.P."/>
            <person name="Strauss J."/>
            <person name="Dupont C."/>
            <person name="Frickenhaus S."/>
            <person name="Maumus F."/>
            <person name="Mcmullan M."/>
            <person name="Sanges R."/>
            <person name="Schmutz J."/>
            <person name="Toseland A."/>
            <person name="Valas R."/>
            <person name="Veluchamy A."/>
            <person name="Ward B.J."/>
            <person name="Allen A."/>
            <person name="Barry K."/>
            <person name="Falciatore A."/>
            <person name="Ferrante M."/>
            <person name="Fortunato A.E."/>
            <person name="Gloeckner G."/>
            <person name="Gruber A."/>
            <person name="Hipkin R."/>
            <person name="Janech M."/>
            <person name="Kroth P."/>
            <person name="Leese F."/>
            <person name="Lindquist E."/>
            <person name="Lyon B.R."/>
            <person name="Martin J."/>
            <person name="Mayer C."/>
            <person name="Parker M."/>
            <person name="Quesneville H."/>
            <person name="Raymond J."/>
            <person name="Uhlig C."/>
            <person name="Valentin K.U."/>
            <person name="Worden A.Z."/>
            <person name="Armbrust E.V."/>
            <person name="Bowler C."/>
            <person name="Green B."/>
            <person name="Moulton V."/>
            <person name="Van Oosterhout C."/>
            <person name="Grigoriev I."/>
        </authorList>
    </citation>
    <scope>NUCLEOTIDE SEQUENCE [LARGE SCALE GENOMIC DNA]</scope>
    <source>
        <strain evidence="4 5">CCMP1102</strain>
    </source>
</reference>
<dbReference type="EMBL" id="KV784355">
    <property type="protein sequence ID" value="OEU19944.1"/>
    <property type="molecule type" value="Genomic_DNA"/>
</dbReference>
<dbReference type="PROSITE" id="PS50198">
    <property type="entry name" value="PPIC_PPIASE_2"/>
    <property type="match status" value="1"/>
</dbReference>
<evidence type="ECO:0000256" key="2">
    <source>
        <dbReference type="RuleBase" id="RU363014"/>
    </source>
</evidence>
<dbReference type="InterPro" id="IPR023058">
    <property type="entry name" value="PPIase_PpiC_CS"/>
</dbReference>
<dbReference type="KEGG" id="fcy:FRACYDRAFT_161750"/>
<evidence type="ECO:0000256" key="1">
    <source>
        <dbReference type="PROSITE-ProRule" id="PRU00278"/>
    </source>
</evidence>
<evidence type="ECO:0000313" key="5">
    <source>
        <dbReference type="Proteomes" id="UP000095751"/>
    </source>
</evidence>
<feature type="non-terminal residue" evidence="4">
    <location>
        <position position="159"/>
    </location>
</feature>
<dbReference type="GO" id="GO:0003755">
    <property type="term" value="F:peptidyl-prolyl cis-trans isomerase activity"/>
    <property type="evidence" value="ECO:0007669"/>
    <property type="project" value="UniProtKB-UniRule"/>
</dbReference>
<organism evidence="4 5">
    <name type="scientific">Fragilariopsis cylindrus CCMP1102</name>
    <dbReference type="NCBI Taxonomy" id="635003"/>
    <lineage>
        <taxon>Eukaryota</taxon>
        <taxon>Sar</taxon>
        <taxon>Stramenopiles</taxon>
        <taxon>Ochrophyta</taxon>
        <taxon>Bacillariophyta</taxon>
        <taxon>Bacillariophyceae</taxon>
        <taxon>Bacillariophycidae</taxon>
        <taxon>Bacillariales</taxon>
        <taxon>Bacillariaceae</taxon>
        <taxon>Fragilariopsis</taxon>
    </lineage>
</organism>
<dbReference type="InterPro" id="IPR050245">
    <property type="entry name" value="PrsA_foldase"/>
</dbReference>
<feature type="signal peptide" evidence="2">
    <location>
        <begin position="1"/>
        <end position="19"/>
    </location>
</feature>
<keyword evidence="2" id="KW-0732">Signal</keyword>
<dbReference type="InterPro" id="IPR000297">
    <property type="entry name" value="PPIase_PpiC"/>
</dbReference>
<feature type="chain" id="PRO_5009028424" description="Peptidyl-prolyl cis-trans isomerase" evidence="2">
    <location>
        <begin position="20"/>
        <end position="159"/>
    </location>
</feature>
<feature type="non-terminal residue" evidence="4">
    <location>
        <position position="1"/>
    </location>
</feature>
<protein>
    <recommendedName>
        <fullName evidence="2">Peptidyl-prolyl cis-trans isomerase</fullName>
        <ecNumber evidence="2">5.2.1.8</ecNumber>
    </recommendedName>
</protein>
<dbReference type="InterPro" id="IPR046357">
    <property type="entry name" value="PPIase_dom_sf"/>
</dbReference>
<gene>
    <name evidence="4" type="ORF">FRACYDRAFT_161750</name>
</gene>